<name>A0A919XG70_9BACL</name>
<accession>A0A919XG70</accession>
<sequence length="89" mass="9061">MFPTPGNNAFGLFFDPDAAGPLPATLVRCSNYGTNAGNQPYPGQVVAQLTAGGTLTLNRIDNTGNLVLESTIGGGTPVVSASIVIERLA</sequence>
<proteinExistence type="predicted"/>
<comment type="caution">
    <text evidence="1">The sequence shown here is derived from an EMBL/GenBank/DDBJ whole genome shotgun (WGS) entry which is preliminary data.</text>
</comment>
<organism evidence="1 2">
    <name type="scientific">Paenibacillus albilobatus</name>
    <dbReference type="NCBI Taxonomy" id="2716884"/>
    <lineage>
        <taxon>Bacteria</taxon>
        <taxon>Bacillati</taxon>
        <taxon>Bacillota</taxon>
        <taxon>Bacilli</taxon>
        <taxon>Bacillales</taxon>
        <taxon>Paenibacillaceae</taxon>
        <taxon>Paenibacillus</taxon>
    </lineage>
</organism>
<gene>
    <name evidence="1" type="ORF">J2TS6_33670</name>
</gene>
<dbReference type="Proteomes" id="UP000679779">
    <property type="component" value="Unassembled WGS sequence"/>
</dbReference>
<dbReference type="EMBL" id="BORQ01000004">
    <property type="protein sequence ID" value="GIO32226.1"/>
    <property type="molecule type" value="Genomic_DNA"/>
</dbReference>
<evidence type="ECO:0000313" key="1">
    <source>
        <dbReference type="EMBL" id="GIO32226.1"/>
    </source>
</evidence>
<reference evidence="1" key="1">
    <citation type="submission" date="2021-03" db="EMBL/GenBank/DDBJ databases">
        <title>Antimicrobial resistance genes in bacteria isolated from Japanese honey, and their potential for conferring macrolide and lincosamide resistance in the American foulbrood pathogen Paenibacillus larvae.</title>
        <authorList>
            <person name="Okamoto M."/>
            <person name="Kumagai M."/>
            <person name="Kanamori H."/>
            <person name="Takamatsu D."/>
        </authorList>
    </citation>
    <scope>NUCLEOTIDE SEQUENCE</scope>
    <source>
        <strain evidence="1">J2TS6</strain>
    </source>
</reference>
<protein>
    <submittedName>
        <fullName evidence="1">Uncharacterized protein</fullName>
    </submittedName>
</protein>
<evidence type="ECO:0000313" key="2">
    <source>
        <dbReference type="Proteomes" id="UP000679779"/>
    </source>
</evidence>
<dbReference type="AlphaFoldDB" id="A0A919XG70"/>
<keyword evidence="2" id="KW-1185">Reference proteome</keyword>